<feature type="domain" description="FDX-ACB" evidence="14">
    <location>
        <begin position="581"/>
        <end position="676"/>
    </location>
</feature>
<dbReference type="EC" id="6.1.1.20" evidence="13"/>
<dbReference type="Gene3D" id="3.30.56.10">
    <property type="match status" value="2"/>
</dbReference>
<dbReference type="EMBL" id="SJPH01000002">
    <property type="protein sequence ID" value="TWT47457.1"/>
    <property type="molecule type" value="Genomic_DNA"/>
</dbReference>
<sequence length="677" mass="73455">MIVSTEWLAEYVDLPASVEELTERLTLSGLNLEEVQRVGDDNAIDLEVTSNRSDCLGHLGVAREIAVLWDRPLKRPEPQPQDSGEPIARATSVTNNCPELCARYTARVIKGVKIGPSPAWLQKRLQTLGIATVNNVVDITNYVMMEIGQPLHAFDHAKLAGGQIVVRRATVGEKFTAIDHKTYDLSGDEVVIADARRPVALGGVMGGAETEISDETVDVLIEAADFDPLTVRGAARRHVLFSPSSYRFERGVDPEGIDWASRRCCELILELAGGVLCEGVVDVGGPRPRQLENNRDHIKLRYPQIERVLGVVIPSETVRKVLVDLGCVETHNCDHCVKVVPPSWRADLTREVDLIEEVARIYGYDKVPTASQLPIVPSALRREDVVLDRIRRVLTAAGFDEAYTLSAVEPELIDAFRPWTEKPALSTSTSVLRGATCLRQTLVPSLLVCRKTNEALSNPVIEQFEIAKVYLPRDGGAPEERRMLAIASGGGLLELKGVIEALLREVAPRAKYTHVATSGGVLDAQRSVGLVLNGQPLCLLGELSAAGRKRFGLRGPASVAELSLGVLMESVELVPTTVALSPYPPVSRDVNLIVDESIAWAQIEAVACATGGSLVERVVFQDDSFRDATQIGTGKKSVVFRLQLRSPDATLTSDQADGVVSRVLTALEADLGGKLRA</sequence>
<dbReference type="InterPro" id="IPR036690">
    <property type="entry name" value="Fdx_antiC-bd_sf"/>
</dbReference>
<keyword evidence="8 13" id="KW-0067">ATP-binding</keyword>
<dbReference type="PROSITE" id="PS51447">
    <property type="entry name" value="FDX_ACB"/>
    <property type="match status" value="1"/>
</dbReference>
<dbReference type="SUPFAM" id="SSF46955">
    <property type="entry name" value="Putative DNA-binding domain"/>
    <property type="match status" value="2"/>
</dbReference>
<evidence type="ECO:0000256" key="9">
    <source>
        <dbReference type="ARBA" id="ARBA00022842"/>
    </source>
</evidence>
<dbReference type="Pfam" id="PF03484">
    <property type="entry name" value="B5"/>
    <property type="match status" value="1"/>
</dbReference>
<evidence type="ECO:0000259" key="14">
    <source>
        <dbReference type="PROSITE" id="PS51447"/>
    </source>
</evidence>
<evidence type="ECO:0000256" key="11">
    <source>
        <dbReference type="ARBA" id="ARBA00023146"/>
    </source>
</evidence>
<keyword evidence="10 13" id="KW-0648">Protein biosynthesis</keyword>
<dbReference type="SMART" id="SM00873">
    <property type="entry name" value="B3_4"/>
    <property type="match status" value="1"/>
</dbReference>
<dbReference type="SUPFAM" id="SSF56037">
    <property type="entry name" value="PheT/TilS domain"/>
    <property type="match status" value="1"/>
</dbReference>
<dbReference type="InterPro" id="IPR020825">
    <property type="entry name" value="Phe-tRNA_synthase-like_B3/B4"/>
</dbReference>
<reference evidence="16 17" key="1">
    <citation type="submission" date="2019-02" db="EMBL/GenBank/DDBJ databases">
        <title>Deep-cultivation of Planctomycetes and their phenomic and genomic characterization uncovers novel biology.</title>
        <authorList>
            <person name="Wiegand S."/>
            <person name="Jogler M."/>
            <person name="Boedeker C."/>
            <person name="Pinto D."/>
            <person name="Vollmers J."/>
            <person name="Rivas-Marin E."/>
            <person name="Kohn T."/>
            <person name="Peeters S.H."/>
            <person name="Heuer A."/>
            <person name="Rast P."/>
            <person name="Oberbeckmann S."/>
            <person name="Bunk B."/>
            <person name="Jeske O."/>
            <person name="Meyerdierks A."/>
            <person name="Storesund J.E."/>
            <person name="Kallscheuer N."/>
            <person name="Luecker S."/>
            <person name="Lage O.M."/>
            <person name="Pohl T."/>
            <person name="Merkel B.J."/>
            <person name="Hornburger P."/>
            <person name="Mueller R.-W."/>
            <person name="Bruemmer F."/>
            <person name="Labrenz M."/>
            <person name="Spormann A.M."/>
            <person name="Op Den Camp H."/>
            <person name="Overmann J."/>
            <person name="Amann R."/>
            <person name="Jetten M.S.M."/>
            <person name="Mascher T."/>
            <person name="Medema M.H."/>
            <person name="Devos D.P."/>
            <person name="Kaster A.-K."/>
            <person name="Ovreas L."/>
            <person name="Rohde M."/>
            <person name="Galperin M.Y."/>
            <person name="Jogler C."/>
        </authorList>
    </citation>
    <scope>NUCLEOTIDE SEQUENCE [LARGE SCALE GENOMIC DNA]</scope>
    <source>
        <strain evidence="16 17">Pla111</strain>
    </source>
</reference>
<dbReference type="GO" id="GO:0004826">
    <property type="term" value="F:phenylalanine-tRNA ligase activity"/>
    <property type="evidence" value="ECO:0007669"/>
    <property type="project" value="UniProtKB-UniRule"/>
</dbReference>
<evidence type="ECO:0000256" key="5">
    <source>
        <dbReference type="ARBA" id="ARBA00022598"/>
    </source>
</evidence>
<dbReference type="OrthoDB" id="9805455at2"/>
<dbReference type="Gene3D" id="3.30.70.380">
    <property type="entry name" value="Ferrodoxin-fold anticodon-binding domain"/>
    <property type="match status" value="1"/>
</dbReference>
<evidence type="ECO:0000256" key="10">
    <source>
        <dbReference type="ARBA" id="ARBA00022917"/>
    </source>
</evidence>
<dbReference type="InterPro" id="IPR045060">
    <property type="entry name" value="Phe-tRNA-ligase_IIc_bsu"/>
</dbReference>
<dbReference type="InterPro" id="IPR041616">
    <property type="entry name" value="PheRS_beta_core"/>
</dbReference>
<keyword evidence="7 13" id="KW-0547">Nucleotide-binding</keyword>
<name>A0A5C5WAC6_9BACT</name>
<dbReference type="Gene3D" id="3.50.40.10">
    <property type="entry name" value="Phenylalanyl-trna Synthetase, Chain B, domain 3"/>
    <property type="match status" value="1"/>
</dbReference>
<feature type="binding site" evidence="13">
    <location>
        <position position="353"/>
    </location>
    <ligand>
        <name>Mg(2+)</name>
        <dbReference type="ChEBI" id="CHEBI:18420"/>
        <note>shared with alpha subunit</note>
    </ligand>
</feature>
<evidence type="ECO:0000256" key="3">
    <source>
        <dbReference type="ARBA" id="ARBA00011209"/>
    </source>
</evidence>
<dbReference type="SMART" id="SM00896">
    <property type="entry name" value="FDX-ACB"/>
    <property type="match status" value="1"/>
</dbReference>
<comment type="catalytic activity">
    <reaction evidence="12 13">
        <text>tRNA(Phe) + L-phenylalanine + ATP = L-phenylalanyl-tRNA(Phe) + AMP + diphosphate + H(+)</text>
        <dbReference type="Rhea" id="RHEA:19413"/>
        <dbReference type="Rhea" id="RHEA-COMP:9668"/>
        <dbReference type="Rhea" id="RHEA-COMP:9699"/>
        <dbReference type="ChEBI" id="CHEBI:15378"/>
        <dbReference type="ChEBI" id="CHEBI:30616"/>
        <dbReference type="ChEBI" id="CHEBI:33019"/>
        <dbReference type="ChEBI" id="CHEBI:58095"/>
        <dbReference type="ChEBI" id="CHEBI:78442"/>
        <dbReference type="ChEBI" id="CHEBI:78531"/>
        <dbReference type="ChEBI" id="CHEBI:456215"/>
        <dbReference type="EC" id="6.1.1.20"/>
    </reaction>
</comment>
<evidence type="ECO:0000256" key="2">
    <source>
        <dbReference type="ARBA" id="ARBA00008653"/>
    </source>
</evidence>
<comment type="similarity">
    <text evidence="2 13">Belongs to the phenylalanyl-tRNA synthetase beta subunit family. Type 1 subfamily.</text>
</comment>
<dbReference type="AlphaFoldDB" id="A0A5C5WAC6"/>
<proteinExistence type="inferred from homology"/>
<dbReference type="InterPro" id="IPR005146">
    <property type="entry name" value="B3/B4_tRNA-bd"/>
</dbReference>
<dbReference type="SMART" id="SM00874">
    <property type="entry name" value="B5"/>
    <property type="match status" value="1"/>
</dbReference>
<dbReference type="InterPro" id="IPR005147">
    <property type="entry name" value="tRNA_synthase_B5-dom"/>
</dbReference>
<dbReference type="SUPFAM" id="SSF55681">
    <property type="entry name" value="Class II aaRS and biotin synthetases"/>
    <property type="match status" value="1"/>
</dbReference>
<dbReference type="Proteomes" id="UP000318995">
    <property type="component" value="Unassembled WGS sequence"/>
</dbReference>
<feature type="domain" description="B5" evidence="15">
    <location>
        <begin position="293"/>
        <end position="369"/>
    </location>
</feature>
<evidence type="ECO:0000259" key="15">
    <source>
        <dbReference type="PROSITE" id="PS51483"/>
    </source>
</evidence>
<dbReference type="SUPFAM" id="SSF54991">
    <property type="entry name" value="Anticodon-binding domain of PheRS"/>
    <property type="match status" value="1"/>
</dbReference>
<dbReference type="GO" id="GO:0006432">
    <property type="term" value="P:phenylalanyl-tRNA aminoacylation"/>
    <property type="evidence" value="ECO:0007669"/>
    <property type="project" value="UniProtKB-UniRule"/>
</dbReference>
<dbReference type="GO" id="GO:0000287">
    <property type="term" value="F:magnesium ion binding"/>
    <property type="evidence" value="ECO:0007669"/>
    <property type="project" value="UniProtKB-UniRule"/>
</dbReference>
<keyword evidence="17" id="KW-1185">Reference proteome</keyword>
<dbReference type="Pfam" id="PF17759">
    <property type="entry name" value="tRNA_synthFbeta"/>
    <property type="match status" value="1"/>
</dbReference>
<feature type="binding site" evidence="13">
    <location>
        <position position="356"/>
    </location>
    <ligand>
        <name>Mg(2+)</name>
        <dbReference type="ChEBI" id="CHEBI:18420"/>
        <note>shared with alpha subunit</note>
    </ligand>
</feature>
<keyword evidence="11 13" id="KW-0030">Aminoacyl-tRNA synthetase</keyword>
<protein>
    <recommendedName>
        <fullName evidence="13">Phenylalanine--tRNA ligase beta subunit</fullName>
        <ecNumber evidence="13">6.1.1.20</ecNumber>
    </recommendedName>
    <alternativeName>
        <fullName evidence="13">Phenylalanyl-tRNA synthetase beta subunit</fullName>
        <shortName evidence="13">PheRS</shortName>
    </alternativeName>
</protein>
<evidence type="ECO:0000256" key="8">
    <source>
        <dbReference type="ARBA" id="ARBA00022840"/>
    </source>
</evidence>
<evidence type="ECO:0000256" key="1">
    <source>
        <dbReference type="ARBA" id="ARBA00004496"/>
    </source>
</evidence>
<dbReference type="InterPro" id="IPR004532">
    <property type="entry name" value="Phe-tRNA-ligase_IIc_bsu_bact"/>
</dbReference>
<dbReference type="PANTHER" id="PTHR10947">
    <property type="entry name" value="PHENYLALANYL-TRNA SYNTHETASE BETA CHAIN AND LEUCINE-RICH REPEAT-CONTAINING PROTEIN 47"/>
    <property type="match status" value="1"/>
</dbReference>
<comment type="cofactor">
    <cofactor evidence="13">
        <name>Mg(2+)</name>
        <dbReference type="ChEBI" id="CHEBI:18420"/>
    </cofactor>
    <text evidence="13">Binds 2 magnesium ions per tetramer.</text>
</comment>
<dbReference type="Pfam" id="PF03147">
    <property type="entry name" value="FDX-ACB"/>
    <property type="match status" value="1"/>
</dbReference>
<comment type="caution">
    <text evidence="16">The sequence shown here is derived from an EMBL/GenBank/DDBJ whole genome shotgun (WGS) entry which is preliminary data.</text>
</comment>
<evidence type="ECO:0000256" key="13">
    <source>
        <dbReference type="HAMAP-Rule" id="MF_00283"/>
    </source>
</evidence>
<dbReference type="PROSITE" id="PS51483">
    <property type="entry name" value="B5"/>
    <property type="match status" value="1"/>
</dbReference>
<evidence type="ECO:0000313" key="17">
    <source>
        <dbReference type="Proteomes" id="UP000318995"/>
    </source>
</evidence>
<dbReference type="FunFam" id="3.30.56.10:FF:000002">
    <property type="entry name" value="Phenylalanine--tRNA ligase beta subunit"/>
    <property type="match status" value="1"/>
</dbReference>
<dbReference type="NCBIfam" id="TIGR00472">
    <property type="entry name" value="pheT_bact"/>
    <property type="match status" value="1"/>
</dbReference>
<comment type="subcellular location">
    <subcellularLocation>
        <location evidence="1 13">Cytoplasm</location>
    </subcellularLocation>
</comment>
<comment type="subunit">
    <text evidence="3 13">Tetramer of two alpha and two beta subunits.</text>
</comment>
<evidence type="ECO:0000256" key="7">
    <source>
        <dbReference type="ARBA" id="ARBA00022741"/>
    </source>
</evidence>
<dbReference type="InterPro" id="IPR045864">
    <property type="entry name" value="aa-tRNA-synth_II/BPL/LPL"/>
</dbReference>
<feature type="binding site" evidence="13">
    <location>
        <position position="347"/>
    </location>
    <ligand>
        <name>Mg(2+)</name>
        <dbReference type="ChEBI" id="CHEBI:18420"/>
        <note>shared with alpha subunit</note>
    </ligand>
</feature>
<keyword evidence="6 13" id="KW-0479">Metal-binding</keyword>
<dbReference type="PANTHER" id="PTHR10947:SF0">
    <property type="entry name" value="PHENYLALANINE--TRNA LIGASE BETA SUBUNIT"/>
    <property type="match status" value="1"/>
</dbReference>
<keyword evidence="5 13" id="KW-0436">Ligase</keyword>
<dbReference type="GO" id="GO:0003723">
    <property type="term" value="F:RNA binding"/>
    <property type="evidence" value="ECO:0007669"/>
    <property type="project" value="InterPro"/>
</dbReference>
<dbReference type="GO" id="GO:0009328">
    <property type="term" value="C:phenylalanine-tRNA ligase complex"/>
    <property type="evidence" value="ECO:0007669"/>
    <property type="project" value="TreeGrafter"/>
</dbReference>
<dbReference type="Pfam" id="PF03483">
    <property type="entry name" value="B3_4"/>
    <property type="match status" value="1"/>
</dbReference>
<dbReference type="InterPro" id="IPR005121">
    <property type="entry name" value="Fdx_antiC-bd"/>
</dbReference>
<evidence type="ECO:0000256" key="12">
    <source>
        <dbReference type="ARBA" id="ARBA00049255"/>
    </source>
</evidence>
<dbReference type="FunFam" id="3.30.56.10:FF:000001">
    <property type="entry name" value="Phenylalanine--tRNA ligase beta subunit"/>
    <property type="match status" value="1"/>
</dbReference>
<gene>
    <name evidence="13 16" type="primary">pheT</name>
    <name evidence="16" type="ORF">Pla111_10710</name>
</gene>
<evidence type="ECO:0000313" key="16">
    <source>
        <dbReference type="EMBL" id="TWT47457.1"/>
    </source>
</evidence>
<organism evidence="16 17">
    <name type="scientific">Botrimarina hoheduenensis</name>
    <dbReference type="NCBI Taxonomy" id="2528000"/>
    <lineage>
        <taxon>Bacteria</taxon>
        <taxon>Pseudomonadati</taxon>
        <taxon>Planctomycetota</taxon>
        <taxon>Planctomycetia</taxon>
        <taxon>Pirellulales</taxon>
        <taxon>Lacipirellulaceae</taxon>
        <taxon>Botrimarina</taxon>
    </lineage>
</organism>
<keyword evidence="9 13" id="KW-0460">Magnesium</keyword>
<dbReference type="GO" id="GO:0005524">
    <property type="term" value="F:ATP binding"/>
    <property type="evidence" value="ECO:0007669"/>
    <property type="project" value="UniProtKB-UniRule"/>
</dbReference>
<dbReference type="FunFam" id="3.50.40.10:FF:000001">
    <property type="entry name" value="Phenylalanine--tRNA ligase beta subunit"/>
    <property type="match status" value="1"/>
</dbReference>
<dbReference type="HAMAP" id="MF_00283">
    <property type="entry name" value="Phe_tRNA_synth_beta1"/>
    <property type="match status" value="1"/>
</dbReference>
<evidence type="ECO:0000256" key="6">
    <source>
        <dbReference type="ARBA" id="ARBA00022723"/>
    </source>
</evidence>
<feature type="binding site" evidence="13">
    <location>
        <position position="357"/>
    </location>
    <ligand>
        <name>Mg(2+)</name>
        <dbReference type="ChEBI" id="CHEBI:18420"/>
        <note>shared with alpha subunit</note>
    </ligand>
</feature>
<dbReference type="InterPro" id="IPR009061">
    <property type="entry name" value="DNA-bd_dom_put_sf"/>
</dbReference>
<dbReference type="Gene3D" id="3.30.930.10">
    <property type="entry name" value="Bira Bifunctional Protein, Domain 2"/>
    <property type="match status" value="1"/>
</dbReference>
<accession>A0A5C5WAC6</accession>
<dbReference type="RefSeq" id="WP_146572080.1">
    <property type="nucleotide sequence ID" value="NZ_SJPH01000002.1"/>
</dbReference>
<keyword evidence="4 13" id="KW-0963">Cytoplasm</keyword>
<evidence type="ECO:0000256" key="4">
    <source>
        <dbReference type="ARBA" id="ARBA00022490"/>
    </source>
</evidence>